<dbReference type="SUPFAM" id="SSF49899">
    <property type="entry name" value="Concanavalin A-like lectins/glucanases"/>
    <property type="match status" value="1"/>
</dbReference>
<dbReference type="GO" id="GO:0005975">
    <property type="term" value="P:carbohydrate metabolic process"/>
    <property type="evidence" value="ECO:0007669"/>
    <property type="project" value="UniProtKB-ARBA"/>
</dbReference>
<accession>A0A328WRC5</accession>
<feature type="signal peptide" evidence="1">
    <location>
        <begin position="1"/>
        <end position="24"/>
    </location>
</feature>
<proteinExistence type="predicted"/>
<dbReference type="Pfam" id="PF13385">
    <property type="entry name" value="Laminin_G_3"/>
    <property type="match status" value="1"/>
</dbReference>
<dbReference type="PROSITE" id="PS51257">
    <property type="entry name" value="PROKAR_LIPOPROTEIN"/>
    <property type="match status" value="1"/>
</dbReference>
<dbReference type="Proteomes" id="UP000249518">
    <property type="component" value="Unassembled WGS sequence"/>
</dbReference>
<keyword evidence="2" id="KW-0430">Lectin</keyword>
<keyword evidence="1" id="KW-0732">Signal</keyword>
<sequence>MKTNKFFLKSIALVCISTAIISCGDDDAASLPPIGGYNNSNEIGATDLVAHWPLEGNGIERLSNTAPSNTVGASYEVGAKGQGLKLTNGYLQFPSITNLSSDMNAYTISTWANIKNNQTPESGSVSVFLSLARPGEWEGNLNFYAETGQRPAVELTGAVNDTIVVKAGFRTTASGGQAYENLFRLEPWMIEDNITNPGKHVANPVATGSTWAHYVATWDGATNKFIIYINGVKSSNPAFEVRGDNSSIVFDTPVTPYIGAFGTVATTSDSWNKPMTGNVDEIRVWKKALSSADVNALYQLEKAGR</sequence>
<feature type="chain" id="PRO_5016405897" evidence="1">
    <location>
        <begin position="25"/>
        <end position="305"/>
    </location>
</feature>
<protein>
    <submittedName>
        <fullName evidence="2">Concanavalin A-like lectin/glucanase superfamily protein</fullName>
    </submittedName>
</protein>
<evidence type="ECO:0000313" key="2">
    <source>
        <dbReference type="EMBL" id="RAR48882.1"/>
    </source>
</evidence>
<keyword evidence="3" id="KW-1185">Reference proteome</keyword>
<organism evidence="2 3">
    <name type="scientific">Flavobacterium lacus</name>
    <dbReference type="NCBI Taxonomy" id="1353778"/>
    <lineage>
        <taxon>Bacteria</taxon>
        <taxon>Pseudomonadati</taxon>
        <taxon>Bacteroidota</taxon>
        <taxon>Flavobacteriia</taxon>
        <taxon>Flavobacteriales</taxon>
        <taxon>Flavobacteriaceae</taxon>
        <taxon>Flavobacterium</taxon>
    </lineage>
</organism>
<gene>
    <name evidence="2" type="ORF">B0I10_10418</name>
</gene>
<dbReference type="RefSeq" id="WP_112085349.1">
    <property type="nucleotide sequence ID" value="NZ_QLSV01000004.1"/>
</dbReference>
<dbReference type="AlphaFoldDB" id="A0A328WRC5"/>
<dbReference type="GO" id="GO:0030246">
    <property type="term" value="F:carbohydrate binding"/>
    <property type="evidence" value="ECO:0007669"/>
    <property type="project" value="UniProtKB-KW"/>
</dbReference>
<dbReference type="InterPro" id="IPR013320">
    <property type="entry name" value="ConA-like_dom_sf"/>
</dbReference>
<dbReference type="OrthoDB" id="9814380at2"/>
<dbReference type="GO" id="GO:0004553">
    <property type="term" value="F:hydrolase activity, hydrolyzing O-glycosyl compounds"/>
    <property type="evidence" value="ECO:0007669"/>
    <property type="project" value="UniProtKB-ARBA"/>
</dbReference>
<evidence type="ECO:0000313" key="3">
    <source>
        <dbReference type="Proteomes" id="UP000249518"/>
    </source>
</evidence>
<comment type="caution">
    <text evidence="2">The sequence shown here is derived from an EMBL/GenBank/DDBJ whole genome shotgun (WGS) entry which is preliminary data.</text>
</comment>
<evidence type="ECO:0000256" key="1">
    <source>
        <dbReference type="SAM" id="SignalP"/>
    </source>
</evidence>
<dbReference type="Gene3D" id="2.60.120.200">
    <property type="match status" value="1"/>
</dbReference>
<dbReference type="EMBL" id="QLSV01000004">
    <property type="protein sequence ID" value="RAR48882.1"/>
    <property type="molecule type" value="Genomic_DNA"/>
</dbReference>
<reference evidence="2 3" key="1">
    <citation type="submission" date="2018-06" db="EMBL/GenBank/DDBJ databases">
        <title>Genomic Encyclopedia of Type Strains, Phase III (KMG-III): the genomes of soil and plant-associated and newly described type strains.</title>
        <authorList>
            <person name="Whitman W."/>
        </authorList>
    </citation>
    <scope>NUCLEOTIDE SEQUENCE [LARGE SCALE GENOMIC DNA]</scope>
    <source>
        <strain evidence="2 3">CGMCC 1.12504</strain>
    </source>
</reference>
<name>A0A328WRC5_9FLAO</name>